<protein>
    <submittedName>
        <fullName evidence="1">Uncharacterized protein</fullName>
    </submittedName>
</protein>
<gene>
    <name evidence="1" type="ORF">B0H63DRAFT_69989</name>
</gene>
<evidence type="ECO:0000313" key="1">
    <source>
        <dbReference type="EMBL" id="KAK3368132.1"/>
    </source>
</evidence>
<keyword evidence="2" id="KW-1185">Reference proteome</keyword>
<sequence>MFACHINICLSLPLSVLLHGGYLASHVCLLFVSLAFETHLLSATAAAWNLLDFIAVLSFDEYQISGCCCAEKRGSSVMLRRRTPCKLDRLFFKWGHQSMQASGRTTQLLPLPCCYTIRSPRSCRGGQTRDQPKTSCVFCHLPAADLLRNTWPWLAVLGVFPRPILCP</sequence>
<dbReference type="AlphaFoldDB" id="A0AAE0K1W8"/>
<dbReference type="EMBL" id="JAULSW010000010">
    <property type="protein sequence ID" value="KAK3368132.1"/>
    <property type="molecule type" value="Genomic_DNA"/>
</dbReference>
<dbReference type="Proteomes" id="UP001285441">
    <property type="component" value="Unassembled WGS sequence"/>
</dbReference>
<reference evidence="1" key="1">
    <citation type="journal article" date="2023" name="Mol. Phylogenet. Evol.">
        <title>Genome-scale phylogeny and comparative genomics of the fungal order Sordariales.</title>
        <authorList>
            <person name="Hensen N."/>
            <person name="Bonometti L."/>
            <person name="Westerberg I."/>
            <person name="Brannstrom I.O."/>
            <person name="Guillou S."/>
            <person name="Cros-Aarteil S."/>
            <person name="Calhoun S."/>
            <person name="Haridas S."/>
            <person name="Kuo A."/>
            <person name="Mondo S."/>
            <person name="Pangilinan J."/>
            <person name="Riley R."/>
            <person name="LaButti K."/>
            <person name="Andreopoulos B."/>
            <person name="Lipzen A."/>
            <person name="Chen C."/>
            <person name="Yan M."/>
            <person name="Daum C."/>
            <person name="Ng V."/>
            <person name="Clum A."/>
            <person name="Steindorff A."/>
            <person name="Ohm R.A."/>
            <person name="Martin F."/>
            <person name="Silar P."/>
            <person name="Natvig D.O."/>
            <person name="Lalanne C."/>
            <person name="Gautier V."/>
            <person name="Ament-Velasquez S.L."/>
            <person name="Kruys A."/>
            <person name="Hutchinson M.I."/>
            <person name="Powell A.J."/>
            <person name="Barry K."/>
            <person name="Miller A.N."/>
            <person name="Grigoriev I.V."/>
            <person name="Debuchy R."/>
            <person name="Gladieux P."/>
            <person name="Hiltunen Thoren M."/>
            <person name="Johannesson H."/>
        </authorList>
    </citation>
    <scope>NUCLEOTIDE SEQUENCE</scope>
    <source>
        <strain evidence="1">CBS 232.78</strain>
    </source>
</reference>
<reference evidence="1" key="2">
    <citation type="submission" date="2023-06" db="EMBL/GenBank/DDBJ databases">
        <authorList>
            <consortium name="Lawrence Berkeley National Laboratory"/>
            <person name="Haridas S."/>
            <person name="Hensen N."/>
            <person name="Bonometti L."/>
            <person name="Westerberg I."/>
            <person name="Brannstrom I.O."/>
            <person name="Guillou S."/>
            <person name="Cros-Aarteil S."/>
            <person name="Calhoun S."/>
            <person name="Kuo A."/>
            <person name="Mondo S."/>
            <person name="Pangilinan J."/>
            <person name="Riley R."/>
            <person name="LaButti K."/>
            <person name="Andreopoulos B."/>
            <person name="Lipzen A."/>
            <person name="Chen C."/>
            <person name="Yanf M."/>
            <person name="Daum C."/>
            <person name="Ng V."/>
            <person name="Clum A."/>
            <person name="Steindorff A."/>
            <person name="Ohm R."/>
            <person name="Martin F."/>
            <person name="Silar P."/>
            <person name="Natvig D."/>
            <person name="Lalanne C."/>
            <person name="Gautier V."/>
            <person name="Ament-velasquez S.L."/>
            <person name="Kruys A."/>
            <person name="Hutchinson M.I."/>
            <person name="Powell A.J."/>
            <person name="Barry K."/>
            <person name="Miller A.N."/>
            <person name="Grigoriev I.V."/>
            <person name="Debuchy R."/>
            <person name="Gladieux P."/>
            <person name="Thoren M.H."/>
            <person name="Johannesson H."/>
        </authorList>
    </citation>
    <scope>NUCLEOTIDE SEQUENCE</scope>
    <source>
        <strain evidence="1">CBS 232.78</strain>
    </source>
</reference>
<comment type="caution">
    <text evidence="1">The sequence shown here is derived from an EMBL/GenBank/DDBJ whole genome shotgun (WGS) entry which is preliminary data.</text>
</comment>
<accession>A0AAE0K1W8</accession>
<organism evidence="1 2">
    <name type="scientific">Podospora didyma</name>
    <dbReference type="NCBI Taxonomy" id="330526"/>
    <lineage>
        <taxon>Eukaryota</taxon>
        <taxon>Fungi</taxon>
        <taxon>Dikarya</taxon>
        <taxon>Ascomycota</taxon>
        <taxon>Pezizomycotina</taxon>
        <taxon>Sordariomycetes</taxon>
        <taxon>Sordariomycetidae</taxon>
        <taxon>Sordariales</taxon>
        <taxon>Podosporaceae</taxon>
        <taxon>Podospora</taxon>
    </lineage>
</organism>
<evidence type="ECO:0000313" key="2">
    <source>
        <dbReference type="Proteomes" id="UP001285441"/>
    </source>
</evidence>
<name>A0AAE0K1W8_9PEZI</name>
<proteinExistence type="predicted"/>